<dbReference type="PANTHER" id="PTHR33112">
    <property type="entry name" value="DOMAIN PROTEIN, PUTATIVE-RELATED"/>
    <property type="match status" value="1"/>
</dbReference>
<dbReference type="Pfam" id="PF06985">
    <property type="entry name" value="HET"/>
    <property type="match status" value="1"/>
</dbReference>
<feature type="domain" description="Heterokaryon incompatibility" evidence="1">
    <location>
        <begin position="123"/>
        <end position="270"/>
    </location>
</feature>
<dbReference type="Proteomes" id="UP001302676">
    <property type="component" value="Unassembled WGS sequence"/>
</dbReference>
<keyword evidence="3" id="KW-1185">Reference proteome</keyword>
<evidence type="ECO:0000259" key="1">
    <source>
        <dbReference type="Pfam" id="PF06985"/>
    </source>
</evidence>
<proteinExistence type="predicted"/>
<dbReference type="RefSeq" id="XP_062634288.1">
    <property type="nucleotide sequence ID" value="XM_062781797.1"/>
</dbReference>
<evidence type="ECO:0000313" key="2">
    <source>
        <dbReference type="EMBL" id="KAK4140917.1"/>
    </source>
</evidence>
<evidence type="ECO:0000313" key="3">
    <source>
        <dbReference type="Proteomes" id="UP001302676"/>
    </source>
</evidence>
<dbReference type="EMBL" id="MU853621">
    <property type="protein sequence ID" value="KAK4140917.1"/>
    <property type="molecule type" value="Genomic_DNA"/>
</dbReference>
<dbReference type="GeneID" id="87818410"/>
<reference evidence="2" key="2">
    <citation type="submission" date="2023-05" db="EMBL/GenBank/DDBJ databases">
        <authorList>
            <consortium name="Lawrence Berkeley National Laboratory"/>
            <person name="Steindorff A."/>
            <person name="Hensen N."/>
            <person name="Bonometti L."/>
            <person name="Westerberg I."/>
            <person name="Brannstrom I.O."/>
            <person name="Guillou S."/>
            <person name="Cros-Aarteil S."/>
            <person name="Calhoun S."/>
            <person name="Haridas S."/>
            <person name="Kuo A."/>
            <person name="Mondo S."/>
            <person name="Pangilinan J."/>
            <person name="Riley R."/>
            <person name="Labutti K."/>
            <person name="Andreopoulos B."/>
            <person name="Lipzen A."/>
            <person name="Chen C."/>
            <person name="Yanf M."/>
            <person name="Daum C."/>
            <person name="Ng V."/>
            <person name="Clum A."/>
            <person name="Ohm R."/>
            <person name="Martin F."/>
            <person name="Silar P."/>
            <person name="Natvig D."/>
            <person name="Lalanne C."/>
            <person name="Gautier V."/>
            <person name="Ament-Velasquez S.L."/>
            <person name="Kruys A."/>
            <person name="Hutchinson M.I."/>
            <person name="Powell A.J."/>
            <person name="Barry K."/>
            <person name="Miller A.N."/>
            <person name="Grigoriev I.V."/>
            <person name="Debuchy R."/>
            <person name="Gladieux P."/>
            <person name="Thoren M.H."/>
            <person name="Johannesson H."/>
        </authorList>
    </citation>
    <scope>NUCLEOTIDE SEQUENCE</scope>
    <source>
        <strain evidence="2">CBS 141.50</strain>
    </source>
</reference>
<gene>
    <name evidence="2" type="ORF">C8A04DRAFT_31579</name>
</gene>
<dbReference type="AlphaFoldDB" id="A0AAN6ZJN3"/>
<sequence length="647" mass="70751">MLPEVAGLDDAKVRIDVLETQGRARLCTAVRVGATGKEFKEEKLEVYSHEPTPFPLVPVCPPPRYTTKKDHVVAQIKTWMAACSTNHRICSANTTLMPRRVLKISQGGQRVNLHLTKGRSAPYLTLSHCWGPRCPLQTSKTNIGRHLHNIPLNDLPPLFRDAIALTASLGHQYLWIDSLCIIQDSPIDWDRESSMMASIYAGSTLTLAATHASSSASSLFSPRSSTPITISPTTKTIPYTLYARPATRHLPRHPNATSFPLLTRAWVYQERLLSPRVVHFGPDELAWECSGGGGDRGPQDKVPSLRCECGYFDRSAAASGGQGPLGLHDRFGADVKAQHAACLLRAAAHGSQGGLPAPKSPSSSSSSTLHWHSLALAIGYPPFSGLAKQMRGVRPKARYLAGLWEDSFFRDLLWVSVLPNPGLKKQMGKDEKRNGAEPEWLAPTWSWASRGHAVRYTNGQRIQVGGLGIYQPAEMGNSGDVASELVGGSCELLAAECVPAGVDDTGKVKSGWVKVKGYVVEVGPVCELVSAEQRERWVVTVNGVKSWDVFWDEPPQGHEEGGGFWSEKFSLLRIGCIPATGEKEPYDEWSLLLRRVGDGVFERCGIVGRSKRFSSFGAADMAKYYEHTRGTSPWFGDVKEPVVIVIV</sequence>
<reference evidence="2" key="1">
    <citation type="journal article" date="2023" name="Mol. Phylogenet. Evol.">
        <title>Genome-scale phylogeny and comparative genomics of the fungal order Sordariales.</title>
        <authorList>
            <person name="Hensen N."/>
            <person name="Bonometti L."/>
            <person name="Westerberg I."/>
            <person name="Brannstrom I.O."/>
            <person name="Guillou S."/>
            <person name="Cros-Aarteil S."/>
            <person name="Calhoun S."/>
            <person name="Haridas S."/>
            <person name="Kuo A."/>
            <person name="Mondo S."/>
            <person name="Pangilinan J."/>
            <person name="Riley R."/>
            <person name="LaButti K."/>
            <person name="Andreopoulos B."/>
            <person name="Lipzen A."/>
            <person name="Chen C."/>
            <person name="Yan M."/>
            <person name="Daum C."/>
            <person name="Ng V."/>
            <person name="Clum A."/>
            <person name="Steindorff A."/>
            <person name="Ohm R.A."/>
            <person name="Martin F."/>
            <person name="Silar P."/>
            <person name="Natvig D.O."/>
            <person name="Lalanne C."/>
            <person name="Gautier V."/>
            <person name="Ament-Velasquez S.L."/>
            <person name="Kruys A."/>
            <person name="Hutchinson M.I."/>
            <person name="Powell A.J."/>
            <person name="Barry K."/>
            <person name="Miller A.N."/>
            <person name="Grigoriev I.V."/>
            <person name="Debuchy R."/>
            <person name="Gladieux P."/>
            <person name="Hiltunen Thoren M."/>
            <person name="Johannesson H."/>
        </authorList>
    </citation>
    <scope>NUCLEOTIDE SEQUENCE</scope>
    <source>
        <strain evidence="2">CBS 141.50</strain>
    </source>
</reference>
<name>A0AAN6ZJN3_9PEZI</name>
<comment type="caution">
    <text evidence="2">The sequence shown here is derived from an EMBL/GenBank/DDBJ whole genome shotgun (WGS) entry which is preliminary data.</text>
</comment>
<accession>A0AAN6ZJN3</accession>
<organism evidence="2 3">
    <name type="scientific">Dichotomopilus funicola</name>
    <dbReference type="NCBI Taxonomy" id="1934379"/>
    <lineage>
        <taxon>Eukaryota</taxon>
        <taxon>Fungi</taxon>
        <taxon>Dikarya</taxon>
        <taxon>Ascomycota</taxon>
        <taxon>Pezizomycotina</taxon>
        <taxon>Sordariomycetes</taxon>
        <taxon>Sordariomycetidae</taxon>
        <taxon>Sordariales</taxon>
        <taxon>Chaetomiaceae</taxon>
        <taxon>Dichotomopilus</taxon>
    </lineage>
</organism>
<dbReference type="PANTHER" id="PTHR33112:SF13">
    <property type="entry name" value="HETEROKARYON INCOMPATIBILITY DOMAIN-CONTAINING PROTEIN"/>
    <property type="match status" value="1"/>
</dbReference>
<dbReference type="InterPro" id="IPR010730">
    <property type="entry name" value="HET"/>
</dbReference>
<protein>
    <submittedName>
        <fullName evidence="2">Heterokaryon incompatibility protein-domain-containing protein</fullName>
    </submittedName>
</protein>